<protein>
    <submittedName>
        <fullName evidence="3">UGP2</fullName>
    </submittedName>
</protein>
<reference evidence="3 4" key="1">
    <citation type="submission" date="2022-01" db="EMBL/GenBank/DDBJ databases">
        <title>A chromosomal length assembly of Cordylochernes scorpioides.</title>
        <authorList>
            <person name="Zeh D."/>
            <person name="Zeh J."/>
        </authorList>
    </citation>
    <scope>NUCLEOTIDE SEQUENCE [LARGE SCALE GENOMIC DNA]</scope>
    <source>
        <strain evidence="3">IN4F17</strain>
        <tissue evidence="3">Whole Body</tissue>
    </source>
</reference>
<evidence type="ECO:0000256" key="1">
    <source>
        <dbReference type="ARBA" id="ARBA00022679"/>
    </source>
</evidence>
<dbReference type="Pfam" id="PF01704">
    <property type="entry name" value="UDPGP"/>
    <property type="match status" value="1"/>
</dbReference>
<evidence type="ECO:0000313" key="4">
    <source>
        <dbReference type="Proteomes" id="UP001235939"/>
    </source>
</evidence>
<sequence>MCSETTFSSMASDILNLLVNPQKNQPTPKFIMEVTNKSIADVKVMSTVALRVGFIDVVAQGGTLISMDGHLRLLELAQVPEENVSTRVTWI</sequence>
<name>A0ABY6L102_9ARAC</name>
<organism evidence="3 4">
    <name type="scientific">Cordylochernes scorpioides</name>
    <dbReference type="NCBI Taxonomy" id="51811"/>
    <lineage>
        <taxon>Eukaryota</taxon>
        <taxon>Metazoa</taxon>
        <taxon>Ecdysozoa</taxon>
        <taxon>Arthropoda</taxon>
        <taxon>Chelicerata</taxon>
        <taxon>Arachnida</taxon>
        <taxon>Pseudoscorpiones</taxon>
        <taxon>Cheliferoidea</taxon>
        <taxon>Chernetidae</taxon>
        <taxon>Cordylochernes</taxon>
    </lineage>
</organism>
<keyword evidence="2" id="KW-0548">Nucleotidyltransferase</keyword>
<accession>A0ABY6L102</accession>
<evidence type="ECO:0000313" key="3">
    <source>
        <dbReference type="EMBL" id="UYV74815.1"/>
    </source>
</evidence>
<evidence type="ECO:0000256" key="2">
    <source>
        <dbReference type="ARBA" id="ARBA00022695"/>
    </source>
</evidence>
<dbReference type="EMBL" id="CP092874">
    <property type="protein sequence ID" value="UYV74815.1"/>
    <property type="molecule type" value="Genomic_DNA"/>
</dbReference>
<keyword evidence="4" id="KW-1185">Reference proteome</keyword>
<dbReference type="Proteomes" id="UP001235939">
    <property type="component" value="Chromosome 12"/>
</dbReference>
<proteinExistence type="predicted"/>
<dbReference type="InterPro" id="IPR002618">
    <property type="entry name" value="UDPGP_fam"/>
</dbReference>
<keyword evidence="1" id="KW-0808">Transferase</keyword>
<gene>
    <name evidence="3" type="ORF">LAZ67_12001114</name>
</gene>